<evidence type="ECO:0000313" key="2">
    <source>
        <dbReference type="EMBL" id="EQC31113.1"/>
    </source>
</evidence>
<dbReference type="PROSITE" id="PS50096">
    <property type="entry name" value="IQ"/>
    <property type="match status" value="1"/>
</dbReference>
<feature type="compositionally biased region" description="Polar residues" evidence="1">
    <location>
        <begin position="449"/>
        <end position="458"/>
    </location>
</feature>
<feature type="region of interest" description="Disordered" evidence="1">
    <location>
        <begin position="219"/>
        <end position="265"/>
    </location>
</feature>
<sequence>MELGTKILKTKRVRPSSAKAARPTPPTDDQGTSHVKLAILQHILQREECISELLETVQHHAVDAALLLSFLPLLRLCTLAVVEAIATWQRAATDSGRRYLWHGANYLLKVRSDTDFLDSVLADSILGLSSLCSNPFFTSLNLTAPQLRRLASSDELSDDMVSCIVRRVRFGEDASVVDPVLATRVVRAMVHIVREEILVDALTPMRTVAPLQWNVSESAEAEAPTLRTRRSKHRPPPSTETKVEAEPAKTSPPSAARRRRRVDTSSSMSELQRIFELCNDVTTAAGQLQTQLRVLDEATGNEQPKAKTVDDRRDVEPSWALATPVLATPKAALRAPTPEPLESAADIVEIIPTEDDDDVLRSITGRLQTLRALVALDDDVTVDEPTTEVHRVEPSPEPTITNDNVACEETSQATSPRINSANQALCDQGSNHFGFSNNQHGPSHDRHSSSSNDESTGVTAGYGTVTNAVDGPRTPECQGAIRGKAVKTTGLDGRRARKASSSVRTLATCLLEFECAAAPDAPLQSPAPGDLVVNVVPRLDMLLVEAAPSTLSARHRRRSLDHRRWCLLQHRQSAATTLQHAWRCHLHRQLQRRHHTAASILATFWRRRKRCWRRRHRAAVAIQSKWLEYREKQRKMRLLRERTAQLMGGVVVQCIQEAIDKHLRTRAAGRFIAKWVLRVYRTTSADASYLQPLEAADEDVPVALVIPLPTCPASLASEETTAYYMSEEFDDVAVPAVVLTPPLPSLLSPRALLLNYFVEWMTNTLRRVQFRSIQMRALRHRRVDAFRIWRATTDDWRRRREAFQAWAAVASAESIKRAQLRIEFAQDAKAWKKLRSGVRHKRWTKAIEGGRQHGMEA</sequence>
<dbReference type="OMA" id="APATTIM"/>
<dbReference type="STRING" id="1156394.T0RFP5"/>
<dbReference type="RefSeq" id="XP_008615552.1">
    <property type="nucleotide sequence ID" value="XM_008617330.1"/>
</dbReference>
<dbReference type="GeneID" id="19952025"/>
<feature type="region of interest" description="Disordered" evidence="1">
    <location>
        <begin position="384"/>
        <end position="416"/>
    </location>
</feature>
<dbReference type="Proteomes" id="UP000030762">
    <property type="component" value="Unassembled WGS sequence"/>
</dbReference>
<keyword evidence="3" id="KW-1185">Reference proteome</keyword>
<dbReference type="VEuPathDB" id="FungiDB:SDRG_11298"/>
<accession>T0RFP5</accession>
<name>T0RFP5_SAPDV</name>
<evidence type="ECO:0000313" key="3">
    <source>
        <dbReference type="Proteomes" id="UP000030762"/>
    </source>
</evidence>
<evidence type="ECO:0000256" key="1">
    <source>
        <dbReference type="SAM" id="MobiDB-lite"/>
    </source>
</evidence>
<organism evidence="2 3">
    <name type="scientific">Saprolegnia diclina (strain VS20)</name>
    <dbReference type="NCBI Taxonomy" id="1156394"/>
    <lineage>
        <taxon>Eukaryota</taxon>
        <taxon>Sar</taxon>
        <taxon>Stramenopiles</taxon>
        <taxon>Oomycota</taxon>
        <taxon>Saprolegniomycetes</taxon>
        <taxon>Saprolegniales</taxon>
        <taxon>Saprolegniaceae</taxon>
        <taxon>Saprolegnia</taxon>
    </lineage>
</organism>
<dbReference type="AlphaFoldDB" id="T0RFP5"/>
<gene>
    <name evidence="2" type="ORF">SDRG_11298</name>
</gene>
<dbReference type="OrthoDB" id="70249at2759"/>
<dbReference type="EMBL" id="JH767171">
    <property type="protein sequence ID" value="EQC31113.1"/>
    <property type="molecule type" value="Genomic_DNA"/>
</dbReference>
<dbReference type="InParanoid" id="T0RFP5"/>
<protein>
    <submittedName>
        <fullName evidence="2">Uncharacterized protein</fullName>
    </submittedName>
</protein>
<proteinExistence type="predicted"/>
<feature type="compositionally biased region" description="Polar residues" evidence="1">
    <location>
        <begin position="429"/>
        <end position="441"/>
    </location>
</feature>
<feature type="region of interest" description="Disordered" evidence="1">
    <location>
        <begin position="1"/>
        <end position="32"/>
    </location>
</feature>
<feature type="compositionally biased region" description="Polar residues" evidence="1">
    <location>
        <begin position="398"/>
        <end position="416"/>
    </location>
</feature>
<feature type="region of interest" description="Disordered" evidence="1">
    <location>
        <begin position="429"/>
        <end position="478"/>
    </location>
</feature>
<reference evidence="2 3" key="1">
    <citation type="submission" date="2012-04" db="EMBL/GenBank/DDBJ databases">
        <title>The Genome Sequence of Saprolegnia declina VS20.</title>
        <authorList>
            <consortium name="The Broad Institute Genome Sequencing Platform"/>
            <person name="Russ C."/>
            <person name="Nusbaum C."/>
            <person name="Tyler B."/>
            <person name="van West P."/>
            <person name="Dieguez-Uribeondo J."/>
            <person name="de Bruijn I."/>
            <person name="Tripathy S."/>
            <person name="Jiang R."/>
            <person name="Young S.K."/>
            <person name="Zeng Q."/>
            <person name="Gargeya S."/>
            <person name="Fitzgerald M."/>
            <person name="Haas B."/>
            <person name="Abouelleil A."/>
            <person name="Alvarado L."/>
            <person name="Arachchi H.M."/>
            <person name="Berlin A."/>
            <person name="Chapman S.B."/>
            <person name="Goldberg J."/>
            <person name="Griggs A."/>
            <person name="Gujja S."/>
            <person name="Hansen M."/>
            <person name="Howarth C."/>
            <person name="Imamovic A."/>
            <person name="Larimer J."/>
            <person name="McCowen C."/>
            <person name="Montmayeur A."/>
            <person name="Murphy C."/>
            <person name="Neiman D."/>
            <person name="Pearson M."/>
            <person name="Priest M."/>
            <person name="Roberts A."/>
            <person name="Saif S."/>
            <person name="Shea T."/>
            <person name="Sisk P."/>
            <person name="Sykes S."/>
            <person name="Wortman J."/>
            <person name="Nusbaum C."/>
            <person name="Birren B."/>
        </authorList>
    </citation>
    <scope>NUCLEOTIDE SEQUENCE [LARGE SCALE GENOMIC DNA]</scope>
    <source>
        <strain evidence="2 3">VS20</strain>
    </source>
</reference>